<dbReference type="EMBL" id="JAIWYP010000002">
    <property type="protein sequence ID" value="KAH3862441.1"/>
    <property type="molecule type" value="Genomic_DNA"/>
</dbReference>
<dbReference type="AlphaFoldDB" id="A0A9D4RBM6"/>
<keyword evidence="2" id="KW-1185">Reference proteome</keyword>
<organism evidence="1 2">
    <name type="scientific">Dreissena polymorpha</name>
    <name type="common">Zebra mussel</name>
    <name type="synonym">Mytilus polymorpha</name>
    <dbReference type="NCBI Taxonomy" id="45954"/>
    <lineage>
        <taxon>Eukaryota</taxon>
        <taxon>Metazoa</taxon>
        <taxon>Spiralia</taxon>
        <taxon>Lophotrochozoa</taxon>
        <taxon>Mollusca</taxon>
        <taxon>Bivalvia</taxon>
        <taxon>Autobranchia</taxon>
        <taxon>Heteroconchia</taxon>
        <taxon>Euheterodonta</taxon>
        <taxon>Imparidentia</taxon>
        <taxon>Neoheterodontei</taxon>
        <taxon>Myida</taxon>
        <taxon>Dreissenoidea</taxon>
        <taxon>Dreissenidae</taxon>
        <taxon>Dreissena</taxon>
    </lineage>
</organism>
<evidence type="ECO:0000313" key="1">
    <source>
        <dbReference type="EMBL" id="KAH3862441.1"/>
    </source>
</evidence>
<evidence type="ECO:0000313" key="2">
    <source>
        <dbReference type="Proteomes" id="UP000828390"/>
    </source>
</evidence>
<reference evidence="1" key="1">
    <citation type="journal article" date="2019" name="bioRxiv">
        <title>The Genome of the Zebra Mussel, Dreissena polymorpha: A Resource for Invasive Species Research.</title>
        <authorList>
            <person name="McCartney M.A."/>
            <person name="Auch B."/>
            <person name="Kono T."/>
            <person name="Mallez S."/>
            <person name="Zhang Y."/>
            <person name="Obille A."/>
            <person name="Becker A."/>
            <person name="Abrahante J.E."/>
            <person name="Garbe J."/>
            <person name="Badalamenti J.P."/>
            <person name="Herman A."/>
            <person name="Mangelson H."/>
            <person name="Liachko I."/>
            <person name="Sullivan S."/>
            <person name="Sone E.D."/>
            <person name="Koren S."/>
            <person name="Silverstein K.A.T."/>
            <person name="Beckman K.B."/>
            <person name="Gohl D.M."/>
        </authorList>
    </citation>
    <scope>NUCLEOTIDE SEQUENCE</scope>
    <source>
        <strain evidence="1">Duluth1</strain>
        <tissue evidence="1">Whole animal</tissue>
    </source>
</reference>
<name>A0A9D4RBM6_DREPO</name>
<proteinExistence type="predicted"/>
<protein>
    <submittedName>
        <fullName evidence="1">Uncharacterized protein</fullName>
    </submittedName>
</protein>
<dbReference type="Proteomes" id="UP000828390">
    <property type="component" value="Unassembled WGS sequence"/>
</dbReference>
<sequence length="70" mass="7754">MFLVLLHPCAVWIRKASYLTPTQPLRKCSSCGGAGRKGPSVAATQGYTMTRGTSRNIQNLPMESRPAWRF</sequence>
<accession>A0A9D4RBM6</accession>
<gene>
    <name evidence="1" type="ORF">DPMN_025408</name>
</gene>
<reference evidence="1" key="2">
    <citation type="submission" date="2020-11" db="EMBL/GenBank/DDBJ databases">
        <authorList>
            <person name="McCartney M.A."/>
            <person name="Auch B."/>
            <person name="Kono T."/>
            <person name="Mallez S."/>
            <person name="Becker A."/>
            <person name="Gohl D.M."/>
            <person name="Silverstein K.A.T."/>
            <person name="Koren S."/>
            <person name="Bechman K.B."/>
            <person name="Herman A."/>
            <person name="Abrahante J.E."/>
            <person name="Garbe J."/>
        </authorList>
    </citation>
    <scope>NUCLEOTIDE SEQUENCE</scope>
    <source>
        <strain evidence="1">Duluth1</strain>
        <tissue evidence="1">Whole animal</tissue>
    </source>
</reference>
<comment type="caution">
    <text evidence="1">The sequence shown here is derived from an EMBL/GenBank/DDBJ whole genome shotgun (WGS) entry which is preliminary data.</text>
</comment>